<feature type="signal peptide" evidence="2">
    <location>
        <begin position="1"/>
        <end position="20"/>
    </location>
</feature>
<dbReference type="Pfam" id="PF00326">
    <property type="entry name" value="Peptidase_S9"/>
    <property type="match status" value="1"/>
</dbReference>
<dbReference type="PANTHER" id="PTHR42776">
    <property type="entry name" value="SERINE PEPTIDASE S9 FAMILY MEMBER"/>
    <property type="match status" value="1"/>
</dbReference>
<evidence type="ECO:0000313" key="5">
    <source>
        <dbReference type="Proteomes" id="UP000639859"/>
    </source>
</evidence>
<dbReference type="InterPro" id="IPR001375">
    <property type="entry name" value="Peptidase_S9_cat"/>
</dbReference>
<feature type="domain" description="Peptidase S9 prolyl oligopeptidase catalytic" evidence="3">
    <location>
        <begin position="636"/>
        <end position="813"/>
    </location>
</feature>
<proteinExistence type="predicted"/>
<evidence type="ECO:0000256" key="2">
    <source>
        <dbReference type="SAM" id="SignalP"/>
    </source>
</evidence>
<dbReference type="InterPro" id="IPR029058">
    <property type="entry name" value="AB_hydrolase_fold"/>
</dbReference>
<dbReference type="SUPFAM" id="SSF53474">
    <property type="entry name" value="alpha/beta-Hydrolases"/>
    <property type="match status" value="1"/>
</dbReference>
<accession>A0ABS0T5L2</accession>
<gene>
    <name evidence="4" type="ORF">I4Q42_24250</name>
</gene>
<dbReference type="SUPFAM" id="SSF82171">
    <property type="entry name" value="DPP6 N-terminal domain-like"/>
    <property type="match status" value="1"/>
</dbReference>
<dbReference type="Proteomes" id="UP000639859">
    <property type="component" value="Unassembled WGS sequence"/>
</dbReference>
<keyword evidence="2" id="KW-0732">Signal</keyword>
<reference evidence="4 5" key="1">
    <citation type="submission" date="2020-11" db="EMBL/GenBank/DDBJ databases">
        <title>genome sequence of strain KACC 18849.</title>
        <authorList>
            <person name="Gao J."/>
            <person name="Zhang X."/>
        </authorList>
    </citation>
    <scope>NUCLEOTIDE SEQUENCE [LARGE SCALE GENOMIC DNA]</scope>
    <source>
        <strain evidence="4 5">KACC 18849</strain>
    </source>
</reference>
<comment type="caution">
    <text evidence="4">The sequence shown here is derived from an EMBL/GenBank/DDBJ whole genome shotgun (WGS) entry which is preliminary data.</text>
</comment>
<sequence length="834" mass="87417">MRSFAGPALACALAATSALAGPAPQAASQIAPKIAAGLAPLRPYTIDDMLGLEQFGRAVFSGDGRRLVFERQGPWTAAGRWDLDWLTPQRTSRLYVVDLGAGAAGEPARLLTSEDGVGETLGALSPDGRRLIVYRLKDRFRELGVVELATGQTLWSGLMVEPEVFTAQARWRSDREVVAIATTPDTPSFLLGRGWQGKARQAAAWRAAEDGATTVTVLKGGAGATDNPRWPEVSLAALDVETGKVRPLARGPFFDLRLSPDGRTAALTALEEPVTIDAQAPVENNAFDRRRRLVLVDLASGQVRRPCAGCDMVGYLMSWSPDGREVIIAARPDDKAGDWRRVRYWRLSVDGDARLVDPDLAPGALHEAGGTTLRLVPDAGWIGTRPVVLAAAGGDTAAWWRVDADRRSRLTPALPAASARRTAMLGQRIVVRGDNGLIPLGRSTPLVTDSTLSSPFPVLPGDLPGVVLATDKDRSRLLTAGDSPRPAAVLPADTQAIAAAPATGAVLALSRSRVGVASLVLAQRGQPLRTLAKINTGLEQIDAAPPTPIVHQTPRGETVTSWLYRPTAHGPGDHRPLIVVPYPGSSYIAPPAGDAPDAQGFAVNVRAMVGAGYAVLVPSLPIAPTADPAEGLGAAILAAVDAALAADPGLSRTRLAVWGQSFGGFGALTAATQASRFKAVVASAATVDFYAMYGAQGATAITTPEVSLHVSSMFGWAEAGQGRMLAPPWRDPARYGRASPLLFADRITAPVLLIEGDSDIHSGQAMEMFTALYRQGKPVELLAYGGEGHVVISPANVRDVYGRAFAFLQAVLGAEGSSTPAAGASEAASPRASQ</sequence>
<dbReference type="InterPro" id="IPR011042">
    <property type="entry name" value="6-blade_b-propeller_TolB-like"/>
</dbReference>
<dbReference type="RefSeq" id="WP_198578677.1">
    <property type="nucleotide sequence ID" value="NZ_JADWOX010000027.1"/>
</dbReference>
<evidence type="ECO:0000256" key="1">
    <source>
        <dbReference type="ARBA" id="ARBA00022801"/>
    </source>
</evidence>
<evidence type="ECO:0000313" key="4">
    <source>
        <dbReference type="EMBL" id="MBI1686791.1"/>
    </source>
</evidence>
<evidence type="ECO:0000259" key="3">
    <source>
        <dbReference type="Pfam" id="PF00326"/>
    </source>
</evidence>
<feature type="chain" id="PRO_5046580290" evidence="2">
    <location>
        <begin position="21"/>
        <end position="834"/>
    </location>
</feature>
<dbReference type="EMBL" id="JADWOX010000027">
    <property type="protein sequence ID" value="MBI1686791.1"/>
    <property type="molecule type" value="Genomic_DNA"/>
</dbReference>
<protein>
    <submittedName>
        <fullName evidence="4">S9 family peptidase</fullName>
    </submittedName>
</protein>
<dbReference type="Gene3D" id="2.120.10.30">
    <property type="entry name" value="TolB, C-terminal domain"/>
    <property type="match status" value="2"/>
</dbReference>
<keyword evidence="5" id="KW-1185">Reference proteome</keyword>
<dbReference type="Gene3D" id="3.40.50.1820">
    <property type="entry name" value="alpha/beta hydrolase"/>
    <property type="match status" value="1"/>
</dbReference>
<name>A0ABS0T5L2_9CAUL</name>
<dbReference type="PANTHER" id="PTHR42776:SF27">
    <property type="entry name" value="DIPEPTIDYL PEPTIDASE FAMILY MEMBER 6"/>
    <property type="match status" value="1"/>
</dbReference>
<organism evidence="4 5">
    <name type="scientific">Caulobacter hibisci</name>
    <dbReference type="NCBI Taxonomy" id="2035993"/>
    <lineage>
        <taxon>Bacteria</taxon>
        <taxon>Pseudomonadati</taxon>
        <taxon>Pseudomonadota</taxon>
        <taxon>Alphaproteobacteria</taxon>
        <taxon>Caulobacterales</taxon>
        <taxon>Caulobacteraceae</taxon>
        <taxon>Caulobacter</taxon>
    </lineage>
</organism>
<keyword evidence="1" id="KW-0378">Hydrolase</keyword>